<name>A0A6V7W3R6_MELEN</name>
<feature type="transmembrane region" description="Helical" evidence="1">
    <location>
        <begin position="51"/>
        <end position="76"/>
    </location>
</feature>
<feature type="transmembrane region" description="Helical" evidence="1">
    <location>
        <begin position="6"/>
        <end position="39"/>
    </location>
</feature>
<evidence type="ECO:0000313" key="3">
    <source>
        <dbReference type="Proteomes" id="UP000580250"/>
    </source>
</evidence>
<sequence>MMFLCFIFIDVFVFLFLMMFLCFIVNDVLVFLCLLMFLYFSLWYFSLWRFLCLLMMFLFVCFECLLMMFLIGFLLVLWVDSFKWMFCCCFIFTATNRKVKTCSR</sequence>
<organism evidence="2 3">
    <name type="scientific">Meloidogyne enterolobii</name>
    <name type="common">Root-knot nematode worm</name>
    <name type="synonym">Meloidogyne mayaguensis</name>
    <dbReference type="NCBI Taxonomy" id="390850"/>
    <lineage>
        <taxon>Eukaryota</taxon>
        <taxon>Metazoa</taxon>
        <taxon>Ecdysozoa</taxon>
        <taxon>Nematoda</taxon>
        <taxon>Chromadorea</taxon>
        <taxon>Rhabditida</taxon>
        <taxon>Tylenchina</taxon>
        <taxon>Tylenchomorpha</taxon>
        <taxon>Tylenchoidea</taxon>
        <taxon>Meloidogynidae</taxon>
        <taxon>Meloidogyninae</taxon>
        <taxon>Meloidogyne</taxon>
    </lineage>
</organism>
<dbReference type="EMBL" id="CAJEWN010000396">
    <property type="protein sequence ID" value="CAD2181318.1"/>
    <property type="molecule type" value="Genomic_DNA"/>
</dbReference>
<comment type="caution">
    <text evidence="2">The sequence shown here is derived from an EMBL/GenBank/DDBJ whole genome shotgun (WGS) entry which is preliminary data.</text>
</comment>
<dbReference type="AlphaFoldDB" id="A0A6V7W3R6"/>
<dbReference type="Proteomes" id="UP000580250">
    <property type="component" value="Unassembled WGS sequence"/>
</dbReference>
<protein>
    <submittedName>
        <fullName evidence="2">Uncharacterized protein</fullName>
    </submittedName>
</protein>
<keyword evidence="1" id="KW-0812">Transmembrane</keyword>
<accession>A0A6V7W3R6</accession>
<keyword evidence="1" id="KW-0472">Membrane</keyword>
<gene>
    <name evidence="2" type="ORF">MENT_LOCUS33456</name>
</gene>
<reference evidence="2 3" key="1">
    <citation type="submission" date="2020-08" db="EMBL/GenBank/DDBJ databases">
        <authorList>
            <person name="Koutsovoulos G."/>
            <person name="Danchin GJ E."/>
        </authorList>
    </citation>
    <scope>NUCLEOTIDE SEQUENCE [LARGE SCALE GENOMIC DNA]</scope>
</reference>
<evidence type="ECO:0000256" key="1">
    <source>
        <dbReference type="SAM" id="Phobius"/>
    </source>
</evidence>
<keyword evidence="1" id="KW-1133">Transmembrane helix</keyword>
<proteinExistence type="predicted"/>
<evidence type="ECO:0000313" key="2">
    <source>
        <dbReference type="EMBL" id="CAD2181318.1"/>
    </source>
</evidence>